<name>A0ABV8LXJ2_9ACTN</name>
<protein>
    <submittedName>
        <fullName evidence="2">SMI1/KNR4 family protein</fullName>
    </submittedName>
</protein>
<dbReference type="Gene3D" id="3.40.1580.10">
    <property type="entry name" value="SMI1/KNR4-like"/>
    <property type="match status" value="1"/>
</dbReference>
<dbReference type="Pfam" id="PF09346">
    <property type="entry name" value="SMI1_KNR4"/>
    <property type="match status" value="1"/>
</dbReference>
<dbReference type="PANTHER" id="PTHR47432">
    <property type="entry name" value="CELL WALL ASSEMBLY REGULATOR SMI1"/>
    <property type="match status" value="1"/>
</dbReference>
<dbReference type="Proteomes" id="UP001595816">
    <property type="component" value="Unassembled WGS sequence"/>
</dbReference>
<comment type="caution">
    <text evidence="2">The sequence shown here is derived from an EMBL/GenBank/DDBJ whole genome shotgun (WGS) entry which is preliminary data.</text>
</comment>
<keyword evidence="3" id="KW-1185">Reference proteome</keyword>
<dbReference type="EMBL" id="JBHSAY010000020">
    <property type="protein sequence ID" value="MFC4135039.1"/>
    <property type="molecule type" value="Genomic_DNA"/>
</dbReference>
<dbReference type="SMART" id="SM00860">
    <property type="entry name" value="SMI1_KNR4"/>
    <property type="match status" value="1"/>
</dbReference>
<dbReference type="InterPro" id="IPR037883">
    <property type="entry name" value="Knr4/Smi1-like_sf"/>
</dbReference>
<evidence type="ECO:0000313" key="2">
    <source>
        <dbReference type="EMBL" id="MFC4135039.1"/>
    </source>
</evidence>
<dbReference type="InterPro" id="IPR018958">
    <property type="entry name" value="Knr4/Smi1-like_dom"/>
</dbReference>
<evidence type="ECO:0000313" key="3">
    <source>
        <dbReference type="Proteomes" id="UP001595816"/>
    </source>
</evidence>
<sequence length="236" mass="26023">MTHPDADQIVTEAWARIEAALARVLPETVPTLRPPATEAEIDAVEAALGLPLPPDFRASLRVHDGTEWAKPSAVPLDLLYPAAEIVEATRMWRDGSDDDPLWTDPGVLAYQIDDKSIRVSGPVRPTLTAESRVPVGTMNGDVWWLLDLDPPQGGTPGQVFRVDPECTTWDVLAPSWTELLLRYADDLERYAADPATSTLDIDEYAGPACEWGERTDAVGIRPEWLRDVAARDPYDD</sequence>
<dbReference type="PANTHER" id="PTHR47432:SF1">
    <property type="entry name" value="CELL WALL ASSEMBLY REGULATOR SMI1"/>
    <property type="match status" value="1"/>
</dbReference>
<evidence type="ECO:0000259" key="1">
    <source>
        <dbReference type="SMART" id="SM00860"/>
    </source>
</evidence>
<reference evidence="3" key="1">
    <citation type="journal article" date="2019" name="Int. J. Syst. Evol. Microbiol.">
        <title>The Global Catalogue of Microorganisms (GCM) 10K type strain sequencing project: providing services to taxonomists for standard genome sequencing and annotation.</title>
        <authorList>
            <consortium name="The Broad Institute Genomics Platform"/>
            <consortium name="The Broad Institute Genome Sequencing Center for Infectious Disease"/>
            <person name="Wu L."/>
            <person name="Ma J."/>
        </authorList>
    </citation>
    <scope>NUCLEOTIDE SEQUENCE [LARGE SCALE GENOMIC DNA]</scope>
    <source>
        <strain evidence="3">CGMCC 4.7289</strain>
    </source>
</reference>
<organism evidence="2 3">
    <name type="scientific">Hamadaea flava</name>
    <dbReference type="NCBI Taxonomy" id="1742688"/>
    <lineage>
        <taxon>Bacteria</taxon>
        <taxon>Bacillati</taxon>
        <taxon>Actinomycetota</taxon>
        <taxon>Actinomycetes</taxon>
        <taxon>Micromonosporales</taxon>
        <taxon>Micromonosporaceae</taxon>
        <taxon>Hamadaea</taxon>
    </lineage>
</organism>
<dbReference type="InterPro" id="IPR051873">
    <property type="entry name" value="KNR4/SMI1_regulator"/>
</dbReference>
<gene>
    <name evidence="2" type="ORF">ACFOZ4_30890</name>
</gene>
<accession>A0ABV8LXJ2</accession>
<feature type="domain" description="Knr4/Smi1-like" evidence="1">
    <location>
        <begin position="35"/>
        <end position="182"/>
    </location>
</feature>
<dbReference type="RefSeq" id="WP_253762865.1">
    <property type="nucleotide sequence ID" value="NZ_JAMZDZ010000001.1"/>
</dbReference>
<proteinExistence type="predicted"/>
<dbReference type="SUPFAM" id="SSF160631">
    <property type="entry name" value="SMI1/KNR4-like"/>
    <property type="match status" value="1"/>
</dbReference>